<sequence>MPRSYLTYYYIILALVGYPAGSAISSAYVGSFAWLSSLIITPMFCCAAGTIISSCREPAYDIYTDIGWWWQFCKVLPYWLYQVTSYDRATDLRDKAHALLGILGRFMQSSRRSRPRSTNPSRASSSSTRRHGYFEPPSLGV</sequence>
<keyword evidence="2" id="KW-1133">Transmembrane helix</keyword>
<evidence type="ECO:0000256" key="2">
    <source>
        <dbReference type="SAM" id="Phobius"/>
    </source>
</evidence>
<reference evidence="3" key="2">
    <citation type="submission" date="2023-06" db="EMBL/GenBank/DDBJ databases">
        <authorList>
            <consortium name="Lawrence Berkeley National Laboratory"/>
            <person name="Haridas S."/>
            <person name="Hensen N."/>
            <person name="Bonometti L."/>
            <person name="Westerberg I."/>
            <person name="Brannstrom I.O."/>
            <person name="Guillou S."/>
            <person name="Cros-Aarteil S."/>
            <person name="Calhoun S."/>
            <person name="Kuo A."/>
            <person name="Mondo S."/>
            <person name="Pangilinan J."/>
            <person name="Riley R."/>
            <person name="Labutti K."/>
            <person name="Andreopoulos B."/>
            <person name="Lipzen A."/>
            <person name="Chen C."/>
            <person name="Yanf M."/>
            <person name="Daum C."/>
            <person name="Ng V."/>
            <person name="Clum A."/>
            <person name="Steindorff A."/>
            <person name="Ohm R."/>
            <person name="Martin F."/>
            <person name="Silar P."/>
            <person name="Natvig D."/>
            <person name="Lalanne C."/>
            <person name="Gautier V."/>
            <person name="Ament-Velasquez S.L."/>
            <person name="Kruys A."/>
            <person name="Hutchinson M.I."/>
            <person name="Powell A.J."/>
            <person name="Barry K."/>
            <person name="Miller A.N."/>
            <person name="Grigoriev I.V."/>
            <person name="Debuchy R."/>
            <person name="Gladieux P."/>
            <person name="Thoren M.H."/>
            <person name="Johannesson H."/>
        </authorList>
    </citation>
    <scope>NUCLEOTIDE SEQUENCE</scope>
    <source>
        <strain evidence="3">CBS 955.72</strain>
    </source>
</reference>
<evidence type="ECO:0000256" key="1">
    <source>
        <dbReference type="SAM" id="MobiDB-lite"/>
    </source>
</evidence>
<accession>A0AAJ0HBD2</accession>
<feature type="region of interest" description="Disordered" evidence="1">
    <location>
        <begin position="110"/>
        <end position="141"/>
    </location>
</feature>
<dbReference type="EMBL" id="JAUIQD010000006">
    <property type="protein sequence ID" value="KAK3346467.1"/>
    <property type="molecule type" value="Genomic_DNA"/>
</dbReference>
<keyword evidence="2" id="KW-0812">Transmembrane</keyword>
<protein>
    <submittedName>
        <fullName evidence="3">Uncharacterized protein</fullName>
    </submittedName>
</protein>
<evidence type="ECO:0000313" key="4">
    <source>
        <dbReference type="Proteomes" id="UP001275084"/>
    </source>
</evidence>
<reference evidence="3" key="1">
    <citation type="journal article" date="2023" name="Mol. Phylogenet. Evol.">
        <title>Genome-scale phylogeny and comparative genomics of the fungal order Sordariales.</title>
        <authorList>
            <person name="Hensen N."/>
            <person name="Bonometti L."/>
            <person name="Westerberg I."/>
            <person name="Brannstrom I.O."/>
            <person name="Guillou S."/>
            <person name="Cros-Aarteil S."/>
            <person name="Calhoun S."/>
            <person name="Haridas S."/>
            <person name="Kuo A."/>
            <person name="Mondo S."/>
            <person name="Pangilinan J."/>
            <person name="Riley R."/>
            <person name="LaButti K."/>
            <person name="Andreopoulos B."/>
            <person name="Lipzen A."/>
            <person name="Chen C."/>
            <person name="Yan M."/>
            <person name="Daum C."/>
            <person name="Ng V."/>
            <person name="Clum A."/>
            <person name="Steindorff A."/>
            <person name="Ohm R.A."/>
            <person name="Martin F."/>
            <person name="Silar P."/>
            <person name="Natvig D.O."/>
            <person name="Lalanne C."/>
            <person name="Gautier V."/>
            <person name="Ament-Velasquez S.L."/>
            <person name="Kruys A."/>
            <person name="Hutchinson M.I."/>
            <person name="Powell A.J."/>
            <person name="Barry K."/>
            <person name="Miller A.N."/>
            <person name="Grigoriev I.V."/>
            <person name="Debuchy R."/>
            <person name="Gladieux P."/>
            <person name="Hiltunen Thoren M."/>
            <person name="Johannesson H."/>
        </authorList>
    </citation>
    <scope>NUCLEOTIDE SEQUENCE</scope>
    <source>
        <strain evidence="3">CBS 955.72</strain>
    </source>
</reference>
<organism evidence="3 4">
    <name type="scientific">Lasiosphaeria hispida</name>
    <dbReference type="NCBI Taxonomy" id="260671"/>
    <lineage>
        <taxon>Eukaryota</taxon>
        <taxon>Fungi</taxon>
        <taxon>Dikarya</taxon>
        <taxon>Ascomycota</taxon>
        <taxon>Pezizomycotina</taxon>
        <taxon>Sordariomycetes</taxon>
        <taxon>Sordariomycetidae</taxon>
        <taxon>Sordariales</taxon>
        <taxon>Lasiosphaeriaceae</taxon>
        <taxon>Lasiosphaeria</taxon>
    </lineage>
</organism>
<dbReference type="Proteomes" id="UP001275084">
    <property type="component" value="Unassembled WGS sequence"/>
</dbReference>
<gene>
    <name evidence="3" type="ORF">B0T25DRAFT_279115</name>
</gene>
<feature type="compositionally biased region" description="Low complexity" evidence="1">
    <location>
        <begin position="116"/>
        <end position="127"/>
    </location>
</feature>
<name>A0AAJ0HBD2_9PEZI</name>
<comment type="caution">
    <text evidence="3">The sequence shown here is derived from an EMBL/GenBank/DDBJ whole genome shotgun (WGS) entry which is preliminary data.</text>
</comment>
<dbReference type="AlphaFoldDB" id="A0AAJ0HBD2"/>
<keyword evidence="2" id="KW-0472">Membrane</keyword>
<feature type="transmembrane region" description="Helical" evidence="2">
    <location>
        <begin position="34"/>
        <end position="52"/>
    </location>
</feature>
<evidence type="ECO:0000313" key="3">
    <source>
        <dbReference type="EMBL" id="KAK3346467.1"/>
    </source>
</evidence>
<feature type="transmembrane region" description="Helical" evidence="2">
    <location>
        <begin position="7"/>
        <end position="28"/>
    </location>
</feature>
<keyword evidence="4" id="KW-1185">Reference proteome</keyword>
<proteinExistence type="predicted"/>